<proteinExistence type="predicted"/>
<dbReference type="Proteomes" id="UP000002320">
    <property type="component" value="Unassembled WGS sequence"/>
</dbReference>
<protein>
    <submittedName>
        <fullName evidence="1 2">Uncharacterized protein</fullName>
    </submittedName>
</protein>
<dbReference type="VEuPathDB" id="VectorBase:CPIJ012185"/>
<evidence type="ECO:0000313" key="1">
    <source>
        <dbReference type="EMBL" id="EDS36988.1"/>
    </source>
</evidence>
<reference evidence="2" key="2">
    <citation type="submission" date="2020-05" db="UniProtKB">
        <authorList>
            <consortium name="EnsemblMetazoa"/>
        </authorList>
    </citation>
    <scope>IDENTIFICATION</scope>
    <source>
        <strain evidence="2">JHB</strain>
    </source>
</reference>
<dbReference type="InParanoid" id="B0WYB1"/>
<dbReference type="EMBL" id="DS232186">
    <property type="protein sequence ID" value="EDS36988.1"/>
    <property type="molecule type" value="Genomic_DNA"/>
</dbReference>
<dbReference type="HOGENOM" id="CLU_2640550_0_0_1"/>
<gene>
    <name evidence="2" type="primary">6044955</name>
    <name evidence="1" type="ORF">CpipJ_CPIJ012185</name>
</gene>
<dbReference type="KEGG" id="cqu:CpipJ_CPIJ012185"/>
<evidence type="ECO:0000313" key="2">
    <source>
        <dbReference type="EnsemblMetazoa" id="CPIJ012185-PA"/>
    </source>
</evidence>
<keyword evidence="3" id="KW-1185">Reference proteome</keyword>
<dbReference type="AlphaFoldDB" id="B0WYB1"/>
<accession>B0WYB1</accession>
<name>B0WYB1_CULQU</name>
<reference evidence="1" key="1">
    <citation type="submission" date="2007-03" db="EMBL/GenBank/DDBJ databases">
        <title>Annotation of Culex pipiens quinquefasciatus.</title>
        <authorList>
            <consortium name="The Broad Institute Genome Sequencing Platform"/>
            <person name="Atkinson P.W."/>
            <person name="Hemingway J."/>
            <person name="Christensen B.M."/>
            <person name="Higgs S."/>
            <person name="Kodira C."/>
            <person name="Hannick L."/>
            <person name="Megy K."/>
            <person name="O'Leary S."/>
            <person name="Pearson M."/>
            <person name="Haas B.J."/>
            <person name="Mauceli E."/>
            <person name="Wortman J.R."/>
            <person name="Lee N.H."/>
            <person name="Guigo R."/>
            <person name="Stanke M."/>
            <person name="Alvarado L."/>
            <person name="Amedeo P."/>
            <person name="Antoine C.H."/>
            <person name="Arensburger P."/>
            <person name="Bidwell S.L."/>
            <person name="Crawford M."/>
            <person name="Camaro F."/>
            <person name="Devon K."/>
            <person name="Engels R."/>
            <person name="Hammond M."/>
            <person name="Howarth C."/>
            <person name="Koehrsen M."/>
            <person name="Lawson D."/>
            <person name="Montgomery P."/>
            <person name="Nene V."/>
            <person name="Nusbaum C."/>
            <person name="Puiu D."/>
            <person name="Romero-Severson J."/>
            <person name="Severson D.W."/>
            <person name="Shumway M."/>
            <person name="Sisk P."/>
            <person name="Stolte C."/>
            <person name="Zeng Q."/>
            <person name="Eisenstadt E."/>
            <person name="Fraser-Liggett C."/>
            <person name="Strausberg R."/>
            <person name="Galagan J."/>
            <person name="Birren B."/>
            <person name="Collins F.H."/>
        </authorList>
    </citation>
    <scope>NUCLEOTIDE SEQUENCE [LARGE SCALE GENOMIC DNA]</scope>
    <source>
        <strain evidence="1">JHB</strain>
    </source>
</reference>
<sequence length="77" mass="8295">MTMITPSSKLTLTKGNKSWSSTAVAAALELVDPPGCRITDIKLIDTVDQTREEVEEDTCVNALNLTVCTPSEHVAYA</sequence>
<evidence type="ECO:0000313" key="3">
    <source>
        <dbReference type="Proteomes" id="UP000002320"/>
    </source>
</evidence>
<dbReference type="EnsemblMetazoa" id="CPIJ012185-RA">
    <property type="protein sequence ID" value="CPIJ012185-PA"/>
    <property type="gene ID" value="CPIJ012185"/>
</dbReference>
<organism>
    <name type="scientific">Culex quinquefasciatus</name>
    <name type="common">Southern house mosquito</name>
    <name type="synonym">Culex pungens</name>
    <dbReference type="NCBI Taxonomy" id="7176"/>
    <lineage>
        <taxon>Eukaryota</taxon>
        <taxon>Metazoa</taxon>
        <taxon>Ecdysozoa</taxon>
        <taxon>Arthropoda</taxon>
        <taxon>Hexapoda</taxon>
        <taxon>Insecta</taxon>
        <taxon>Pterygota</taxon>
        <taxon>Neoptera</taxon>
        <taxon>Endopterygota</taxon>
        <taxon>Diptera</taxon>
        <taxon>Nematocera</taxon>
        <taxon>Culicoidea</taxon>
        <taxon>Culicidae</taxon>
        <taxon>Culicinae</taxon>
        <taxon>Culicini</taxon>
        <taxon>Culex</taxon>
        <taxon>Culex</taxon>
    </lineage>
</organism>